<dbReference type="AlphaFoldDB" id="A0A392Q9H1"/>
<proteinExistence type="predicted"/>
<evidence type="ECO:0000313" key="2">
    <source>
        <dbReference type="Proteomes" id="UP000265520"/>
    </source>
</evidence>
<name>A0A392Q9H1_9FABA</name>
<comment type="caution">
    <text evidence="1">The sequence shown here is derived from an EMBL/GenBank/DDBJ whole genome shotgun (WGS) entry which is preliminary data.</text>
</comment>
<reference evidence="1 2" key="1">
    <citation type="journal article" date="2018" name="Front. Plant Sci.">
        <title>Red Clover (Trifolium pratense) and Zigzag Clover (T. medium) - A Picture of Genomic Similarities and Differences.</title>
        <authorList>
            <person name="Dluhosova J."/>
            <person name="Istvanek J."/>
            <person name="Nedelnik J."/>
            <person name="Repkova J."/>
        </authorList>
    </citation>
    <scope>NUCLEOTIDE SEQUENCE [LARGE SCALE GENOMIC DNA]</scope>
    <source>
        <strain evidence="2">cv. 10/8</strain>
        <tissue evidence="1">Leaf</tissue>
    </source>
</reference>
<evidence type="ECO:0000313" key="1">
    <source>
        <dbReference type="EMBL" id="MCI20537.1"/>
    </source>
</evidence>
<accession>A0A392Q9H1</accession>
<sequence length="67" mass="7456">MNIDVPSFAAAATETVPTSFYYHPTPLHNYGFYYELEGEHVGLYSPLPIMLDGSTYGIEALSRSQPQ</sequence>
<feature type="non-terminal residue" evidence="1">
    <location>
        <position position="67"/>
    </location>
</feature>
<protein>
    <submittedName>
        <fullName evidence="1">AP2-like ethylene-responsive transcription factor</fullName>
    </submittedName>
</protein>
<dbReference type="Proteomes" id="UP000265520">
    <property type="component" value="Unassembled WGS sequence"/>
</dbReference>
<organism evidence="1 2">
    <name type="scientific">Trifolium medium</name>
    <dbReference type="NCBI Taxonomy" id="97028"/>
    <lineage>
        <taxon>Eukaryota</taxon>
        <taxon>Viridiplantae</taxon>
        <taxon>Streptophyta</taxon>
        <taxon>Embryophyta</taxon>
        <taxon>Tracheophyta</taxon>
        <taxon>Spermatophyta</taxon>
        <taxon>Magnoliopsida</taxon>
        <taxon>eudicotyledons</taxon>
        <taxon>Gunneridae</taxon>
        <taxon>Pentapetalae</taxon>
        <taxon>rosids</taxon>
        <taxon>fabids</taxon>
        <taxon>Fabales</taxon>
        <taxon>Fabaceae</taxon>
        <taxon>Papilionoideae</taxon>
        <taxon>50 kb inversion clade</taxon>
        <taxon>NPAAA clade</taxon>
        <taxon>Hologalegina</taxon>
        <taxon>IRL clade</taxon>
        <taxon>Trifolieae</taxon>
        <taxon>Trifolium</taxon>
    </lineage>
</organism>
<dbReference type="EMBL" id="LXQA010120372">
    <property type="protein sequence ID" value="MCI20537.1"/>
    <property type="molecule type" value="Genomic_DNA"/>
</dbReference>
<keyword evidence="2" id="KW-1185">Reference proteome</keyword>